<dbReference type="EMBL" id="CAKJTG010000010">
    <property type="protein sequence ID" value="CAG9608443.1"/>
    <property type="molecule type" value="Genomic_DNA"/>
</dbReference>
<evidence type="ECO:0000259" key="5">
    <source>
        <dbReference type="Pfam" id="PF01551"/>
    </source>
</evidence>
<dbReference type="InterPro" id="IPR011055">
    <property type="entry name" value="Dup_hybrid_motif"/>
</dbReference>
<dbReference type="RefSeq" id="WP_230496682.1">
    <property type="nucleotide sequence ID" value="NZ_CAKJTG010000010.1"/>
</dbReference>
<gene>
    <name evidence="7" type="ORF">NEOCIP111885_02137</name>
</gene>
<feature type="signal peptide" evidence="4">
    <location>
        <begin position="1"/>
        <end position="22"/>
    </location>
</feature>
<dbReference type="InterPro" id="IPR050570">
    <property type="entry name" value="Cell_wall_metabolism_enzyme"/>
</dbReference>
<evidence type="ECO:0000256" key="2">
    <source>
        <dbReference type="SAM" id="Coils"/>
    </source>
</evidence>
<dbReference type="Gene3D" id="6.10.250.3150">
    <property type="match status" value="1"/>
</dbReference>
<evidence type="ECO:0000256" key="3">
    <source>
        <dbReference type="SAM" id="MobiDB-lite"/>
    </source>
</evidence>
<feature type="compositionally biased region" description="Basic and acidic residues" evidence="3">
    <location>
        <begin position="263"/>
        <end position="276"/>
    </location>
</feature>
<dbReference type="PANTHER" id="PTHR21666:SF270">
    <property type="entry name" value="MUREIN HYDROLASE ACTIVATOR ENVC"/>
    <property type="match status" value="1"/>
</dbReference>
<evidence type="ECO:0000313" key="7">
    <source>
        <dbReference type="EMBL" id="CAG9608443.1"/>
    </source>
</evidence>
<dbReference type="Gene3D" id="2.70.70.10">
    <property type="entry name" value="Glucose Permease (Domain IIA)"/>
    <property type="match status" value="1"/>
</dbReference>
<feature type="domain" description="Peptidoglycan hydrolase PcsB coiled-coil" evidence="6">
    <location>
        <begin position="111"/>
        <end position="185"/>
    </location>
</feature>
<feature type="chain" id="PRO_5038843357" description="Peptidase M23" evidence="4">
    <location>
        <begin position="23"/>
        <end position="426"/>
    </location>
</feature>
<dbReference type="CDD" id="cd12797">
    <property type="entry name" value="M23_peptidase"/>
    <property type="match status" value="1"/>
</dbReference>
<dbReference type="InterPro" id="IPR016047">
    <property type="entry name" value="M23ase_b-sheet_dom"/>
</dbReference>
<keyword evidence="1 4" id="KW-0732">Signal</keyword>
<dbReference type="InterPro" id="IPR057309">
    <property type="entry name" value="PcsB_CC"/>
</dbReference>
<evidence type="ECO:0000256" key="4">
    <source>
        <dbReference type="SAM" id="SignalP"/>
    </source>
</evidence>
<evidence type="ECO:0000313" key="8">
    <source>
        <dbReference type="Proteomes" id="UP000789845"/>
    </source>
</evidence>
<evidence type="ECO:0000259" key="6">
    <source>
        <dbReference type="Pfam" id="PF24568"/>
    </source>
</evidence>
<accession>A0A9C7G9Y0</accession>
<evidence type="ECO:0008006" key="9">
    <source>
        <dbReference type="Google" id="ProtNLM"/>
    </source>
</evidence>
<protein>
    <recommendedName>
        <fullName evidence="9">Peptidase M23</fullName>
    </recommendedName>
</protein>
<dbReference type="GO" id="GO:0004222">
    <property type="term" value="F:metalloendopeptidase activity"/>
    <property type="evidence" value="ECO:0007669"/>
    <property type="project" value="TreeGrafter"/>
</dbReference>
<comment type="caution">
    <text evidence="7">The sequence shown here is derived from an EMBL/GenBank/DDBJ whole genome shotgun (WGS) entry which is preliminary data.</text>
</comment>
<dbReference type="AlphaFoldDB" id="A0A9C7G9Y0"/>
<dbReference type="SUPFAM" id="SSF51261">
    <property type="entry name" value="Duplicated hybrid motif"/>
    <property type="match status" value="1"/>
</dbReference>
<evidence type="ECO:0000256" key="1">
    <source>
        <dbReference type="ARBA" id="ARBA00022729"/>
    </source>
</evidence>
<feature type="domain" description="M23ase beta-sheet core" evidence="5">
    <location>
        <begin position="316"/>
        <end position="420"/>
    </location>
</feature>
<dbReference type="Pfam" id="PF01551">
    <property type="entry name" value="Peptidase_M23"/>
    <property type="match status" value="1"/>
</dbReference>
<sequence length="426" mass="47310">MNKQSVKMLVIAAMIGFGSLFTATSIDTVLASKLSDLKNQKDQISNERDGVDSEIDAAKKQINQIKMEQNEVRNQIERFDLAINDTSNKISGKNFHIDNTKKDIGILKVEIKELEERIAKRNELLKDRARNFQETGGAISYIDVLMGAQSFSDFIDRFSAVATIMEADQDILRKHTEDKELLEKKKVEVETKLANLVKMRKELETLKASLHAKKAEQNKLLAKLEVQEEEIHEHKLAAEEQAAILAAQESAIKKAIQMEQKRIAEEEERRRREAEAAKNNANQGGGSHTTPPVSDGSFTKPAQGTFTSGFGHRWGRFHYGVDIANRSDVPIVAAASGVVIQSYYSSSYGNVIFIAHSINGQIFTSVYAHMSSRHVGEGAVVSKGQQIGIMGNTGDSQGQHLHFELHRGPWNDAKSNAVNPLSYVPI</sequence>
<feature type="coiled-coil region" evidence="2">
    <location>
        <begin position="34"/>
        <end position="131"/>
    </location>
</feature>
<keyword evidence="2" id="KW-0175">Coiled coil</keyword>
<organism evidence="7 8">
    <name type="scientific">Pseudoneobacillus rhizosphaerae</name>
    <dbReference type="NCBI Taxonomy" id="2880968"/>
    <lineage>
        <taxon>Bacteria</taxon>
        <taxon>Bacillati</taxon>
        <taxon>Bacillota</taxon>
        <taxon>Bacilli</taxon>
        <taxon>Bacillales</taxon>
        <taxon>Bacillaceae</taxon>
        <taxon>Pseudoneobacillus</taxon>
    </lineage>
</organism>
<feature type="compositionally biased region" description="Polar residues" evidence="3">
    <location>
        <begin position="288"/>
        <end position="304"/>
    </location>
</feature>
<dbReference type="Proteomes" id="UP000789845">
    <property type="component" value="Unassembled WGS sequence"/>
</dbReference>
<feature type="region of interest" description="Disordered" evidence="3">
    <location>
        <begin position="263"/>
        <end position="304"/>
    </location>
</feature>
<dbReference type="PANTHER" id="PTHR21666">
    <property type="entry name" value="PEPTIDASE-RELATED"/>
    <property type="match status" value="1"/>
</dbReference>
<name>A0A9C7G9Y0_9BACI</name>
<keyword evidence="8" id="KW-1185">Reference proteome</keyword>
<reference evidence="7" key="1">
    <citation type="submission" date="2021-10" db="EMBL/GenBank/DDBJ databases">
        <authorList>
            <person name="Criscuolo A."/>
        </authorList>
    </citation>
    <scope>NUCLEOTIDE SEQUENCE</scope>
    <source>
        <strain evidence="7">CIP111885</strain>
    </source>
</reference>
<dbReference type="Pfam" id="PF24568">
    <property type="entry name" value="CC_PcsB"/>
    <property type="match status" value="1"/>
</dbReference>
<proteinExistence type="predicted"/>